<dbReference type="PANTHER" id="PTHR28055">
    <property type="entry name" value="ALTERED INHERITANCE OF MITOCHONDRIA PROTEIN 41, MITOCHONDRIAL"/>
    <property type="match status" value="1"/>
</dbReference>
<dbReference type="OrthoDB" id="9794041at2"/>
<dbReference type="EMBL" id="FOJS01000001">
    <property type="protein sequence ID" value="SFA38273.1"/>
    <property type="molecule type" value="Genomic_DNA"/>
</dbReference>
<gene>
    <name evidence="2" type="ORF">SAMN05192569_100166</name>
</gene>
<dbReference type="Gene3D" id="1.10.10.410">
    <property type="match status" value="1"/>
</dbReference>
<dbReference type="Gene3D" id="1.10.1510.10">
    <property type="entry name" value="Uncharacterised protein YqeY/AIM41 PF09424, N-terminal domain"/>
    <property type="match status" value="1"/>
</dbReference>
<dbReference type="SUPFAM" id="SSF89095">
    <property type="entry name" value="GatB/YqeY motif"/>
    <property type="match status" value="1"/>
</dbReference>
<keyword evidence="1" id="KW-0175">Coiled coil</keyword>
<sequence length="149" mass="16670">MGLLDRLNDDMKQAMKNKEKDKLSVLRMLKAALQNEAIKLGKSQLSEDEELTVLSRELKQRKDSLQEFENAGRTDLVEKAKAEIEIVQLYMPKQLTEEELLEIVKQTIAEVGASSKADMGKVMGAIMPKVKGKADGSLVNKLVQQQLSQ</sequence>
<accession>A0A1I0SFS0</accession>
<dbReference type="InterPro" id="IPR042184">
    <property type="entry name" value="YqeY/Aim41_N"/>
</dbReference>
<name>A0A1I0SFS0_9BACL</name>
<dbReference type="GO" id="GO:0016884">
    <property type="term" value="F:carbon-nitrogen ligase activity, with glutamine as amido-N-donor"/>
    <property type="evidence" value="ECO:0007669"/>
    <property type="project" value="InterPro"/>
</dbReference>
<dbReference type="AlphaFoldDB" id="A0A1I0SFS0"/>
<organism evidence="2 3">
    <name type="scientific">Parageobacillus thermantarcticus</name>
    <dbReference type="NCBI Taxonomy" id="186116"/>
    <lineage>
        <taxon>Bacteria</taxon>
        <taxon>Bacillati</taxon>
        <taxon>Bacillota</taxon>
        <taxon>Bacilli</taxon>
        <taxon>Bacillales</taxon>
        <taxon>Anoxybacillaceae</taxon>
        <taxon>Parageobacillus</taxon>
    </lineage>
</organism>
<reference evidence="3" key="1">
    <citation type="submission" date="2016-10" db="EMBL/GenBank/DDBJ databases">
        <authorList>
            <person name="Varghese N."/>
            <person name="Submissions S."/>
        </authorList>
    </citation>
    <scope>NUCLEOTIDE SEQUENCE [LARGE SCALE GENOMIC DNA]</scope>
    <source>
        <strain evidence="3">M1</strain>
    </source>
</reference>
<dbReference type="RefSeq" id="WP_003249066.1">
    <property type="nucleotide sequence ID" value="NZ_FOJS01000001.1"/>
</dbReference>
<dbReference type="InterPro" id="IPR019004">
    <property type="entry name" value="YqeY/Aim41"/>
</dbReference>
<dbReference type="STRING" id="186116.SAMN05192569_100166"/>
<dbReference type="InterPro" id="IPR023168">
    <property type="entry name" value="GatB_Yqey_C_2"/>
</dbReference>
<keyword evidence="3" id="KW-1185">Reference proteome</keyword>
<dbReference type="PANTHER" id="PTHR28055:SF1">
    <property type="entry name" value="ALTERED INHERITANCE OF MITOCHONDRIA PROTEIN 41, MITOCHONDRIAL"/>
    <property type="match status" value="1"/>
</dbReference>
<proteinExistence type="predicted"/>
<feature type="coiled-coil region" evidence="1">
    <location>
        <begin position="4"/>
        <end position="71"/>
    </location>
</feature>
<dbReference type="InterPro" id="IPR003789">
    <property type="entry name" value="Asn/Gln_tRNA_amidoTrase-B-like"/>
</dbReference>
<dbReference type="Proteomes" id="UP000198650">
    <property type="component" value="Unassembled WGS sequence"/>
</dbReference>
<dbReference type="Pfam" id="PF09424">
    <property type="entry name" value="YqeY"/>
    <property type="match status" value="1"/>
</dbReference>
<dbReference type="GeneID" id="56927126"/>
<protein>
    <recommendedName>
        <fullName evidence="4">GatB/YqeY domain-containing protein</fullName>
    </recommendedName>
</protein>
<evidence type="ECO:0000313" key="3">
    <source>
        <dbReference type="Proteomes" id="UP000198650"/>
    </source>
</evidence>
<evidence type="ECO:0008006" key="4">
    <source>
        <dbReference type="Google" id="ProtNLM"/>
    </source>
</evidence>
<evidence type="ECO:0000256" key="1">
    <source>
        <dbReference type="SAM" id="Coils"/>
    </source>
</evidence>
<evidence type="ECO:0000313" key="2">
    <source>
        <dbReference type="EMBL" id="SFA38273.1"/>
    </source>
</evidence>